<dbReference type="InterPro" id="IPR012127">
    <property type="entry name" value="Cyt_c_prime"/>
</dbReference>
<dbReference type="STRING" id="1867952.MTBPR1_30053"/>
<dbReference type="Proteomes" id="UP000231658">
    <property type="component" value="Unassembled WGS sequence"/>
</dbReference>
<keyword evidence="1" id="KW-0813">Transport</keyword>
<dbReference type="GO" id="GO:0042597">
    <property type="term" value="C:periplasmic space"/>
    <property type="evidence" value="ECO:0007669"/>
    <property type="project" value="InterPro"/>
</dbReference>
<comment type="PTM">
    <text evidence="7">Binds 1 heme group per subunit.</text>
</comment>
<dbReference type="GO" id="GO:0022900">
    <property type="term" value="P:electron transport chain"/>
    <property type="evidence" value="ECO:0007669"/>
    <property type="project" value="InterPro"/>
</dbReference>
<proteinExistence type="predicted"/>
<evidence type="ECO:0000256" key="7">
    <source>
        <dbReference type="PIRSR" id="PIRSR000027-2"/>
    </source>
</evidence>
<dbReference type="InterPro" id="IPR010980">
    <property type="entry name" value="Cyt_c/b562"/>
</dbReference>
<evidence type="ECO:0000313" key="8">
    <source>
        <dbReference type="EMBL" id="SCA56683.1"/>
    </source>
</evidence>
<keyword evidence="3 6" id="KW-0479">Metal-binding</keyword>
<evidence type="ECO:0000256" key="4">
    <source>
        <dbReference type="ARBA" id="ARBA00022982"/>
    </source>
</evidence>
<feature type="binding site" description="covalent" evidence="7">
    <location>
        <position position="144"/>
    </location>
    <ligand>
        <name>heme c</name>
        <dbReference type="ChEBI" id="CHEBI:61717"/>
    </ligand>
</feature>
<keyword evidence="2 7" id="KW-0349">Heme</keyword>
<protein>
    <submittedName>
        <fullName evidence="8">Putative cytochrome c-like protein</fullName>
    </submittedName>
</protein>
<accession>A0A1C3RHD3</accession>
<evidence type="ECO:0000256" key="6">
    <source>
        <dbReference type="PIRSR" id="PIRSR000027-1"/>
    </source>
</evidence>
<dbReference type="Gene3D" id="1.20.120.10">
    <property type="entry name" value="Cytochrome c/b562"/>
    <property type="match status" value="1"/>
</dbReference>
<keyword evidence="4" id="KW-0249">Electron transport</keyword>
<dbReference type="GO" id="GO:0020037">
    <property type="term" value="F:heme binding"/>
    <property type="evidence" value="ECO:0007669"/>
    <property type="project" value="InterPro"/>
</dbReference>
<dbReference type="PROSITE" id="PS51009">
    <property type="entry name" value="CYTCII"/>
    <property type="match status" value="1"/>
</dbReference>
<evidence type="ECO:0000313" key="9">
    <source>
        <dbReference type="Proteomes" id="UP000231658"/>
    </source>
</evidence>
<organism evidence="8 9">
    <name type="scientific">Candidatus Terasakiella magnetica</name>
    <dbReference type="NCBI Taxonomy" id="1867952"/>
    <lineage>
        <taxon>Bacteria</taxon>
        <taxon>Pseudomonadati</taxon>
        <taxon>Pseudomonadota</taxon>
        <taxon>Alphaproteobacteria</taxon>
        <taxon>Rhodospirillales</taxon>
        <taxon>Terasakiellaceae</taxon>
        <taxon>Terasakiella</taxon>
    </lineage>
</organism>
<reference evidence="8 9" key="1">
    <citation type="submission" date="2016-07" db="EMBL/GenBank/DDBJ databases">
        <authorList>
            <person name="Lefevre C.T."/>
        </authorList>
    </citation>
    <scope>NUCLEOTIDE SEQUENCE [LARGE SCALE GENOMIC DNA]</scope>
    <source>
        <strain evidence="8">PR1</strain>
    </source>
</reference>
<evidence type="ECO:0000256" key="1">
    <source>
        <dbReference type="ARBA" id="ARBA00022448"/>
    </source>
</evidence>
<dbReference type="Pfam" id="PF01322">
    <property type="entry name" value="Cytochrom_C_2"/>
    <property type="match status" value="1"/>
</dbReference>
<sequence>MKKLSIKAKVAGLSAVIVVSATTAVLAHGGAMGIVKERMDLMSAIGKNMKAVAAMVKGETTFDAAVIETSAKSMAEHSTKINALFPKGSMDKPTEALPTIWEDWDRFAQLSNDLETEATKLGEVATTGDKRAVMMQFAKTGKVCSTCHTDFRVKKD</sequence>
<keyword evidence="9" id="KW-1185">Reference proteome</keyword>
<dbReference type="InterPro" id="IPR002321">
    <property type="entry name" value="Cyt_c_II"/>
</dbReference>
<feature type="binding site" description="covalent" evidence="7">
    <location>
        <position position="147"/>
    </location>
    <ligand>
        <name>heme c</name>
        <dbReference type="ChEBI" id="CHEBI:61717"/>
    </ligand>
</feature>
<evidence type="ECO:0000256" key="5">
    <source>
        <dbReference type="ARBA" id="ARBA00023004"/>
    </source>
</evidence>
<dbReference type="EMBL" id="FLYE01000023">
    <property type="protein sequence ID" value="SCA56683.1"/>
    <property type="molecule type" value="Genomic_DNA"/>
</dbReference>
<feature type="binding site" description="axial binding residue" evidence="6">
    <location>
        <position position="148"/>
    </location>
    <ligand>
        <name>heme c</name>
        <dbReference type="ChEBI" id="CHEBI:61717"/>
    </ligand>
    <ligandPart>
        <name>Fe</name>
        <dbReference type="ChEBI" id="CHEBI:18248"/>
    </ligandPart>
</feature>
<evidence type="ECO:0000256" key="3">
    <source>
        <dbReference type="ARBA" id="ARBA00022723"/>
    </source>
</evidence>
<dbReference type="AlphaFoldDB" id="A0A1C3RHD3"/>
<dbReference type="RefSeq" id="WP_051610267.1">
    <property type="nucleotide sequence ID" value="NZ_FLYE01000023.1"/>
</dbReference>
<dbReference type="GO" id="GO:0005506">
    <property type="term" value="F:iron ion binding"/>
    <property type="evidence" value="ECO:0007669"/>
    <property type="project" value="InterPro"/>
</dbReference>
<name>A0A1C3RHD3_9PROT</name>
<dbReference type="SUPFAM" id="SSF47175">
    <property type="entry name" value="Cytochromes"/>
    <property type="match status" value="1"/>
</dbReference>
<dbReference type="GO" id="GO:0009055">
    <property type="term" value="F:electron transfer activity"/>
    <property type="evidence" value="ECO:0007669"/>
    <property type="project" value="InterPro"/>
</dbReference>
<dbReference type="OrthoDB" id="8115790at2"/>
<gene>
    <name evidence="8" type="ORF">MTBPR1_30053</name>
</gene>
<evidence type="ECO:0000256" key="2">
    <source>
        <dbReference type="ARBA" id="ARBA00022617"/>
    </source>
</evidence>
<keyword evidence="5 6" id="KW-0408">Iron</keyword>
<dbReference type="PIRSF" id="PIRSF000027">
    <property type="entry name" value="Cytc_c_prime"/>
    <property type="match status" value="1"/>
</dbReference>